<feature type="region of interest" description="Disordered" evidence="1">
    <location>
        <begin position="159"/>
        <end position="246"/>
    </location>
</feature>
<organism evidence="2 3">
    <name type="scientific">Fusarium irregulare</name>
    <dbReference type="NCBI Taxonomy" id="2494466"/>
    <lineage>
        <taxon>Eukaryota</taxon>
        <taxon>Fungi</taxon>
        <taxon>Dikarya</taxon>
        <taxon>Ascomycota</taxon>
        <taxon>Pezizomycotina</taxon>
        <taxon>Sordariomycetes</taxon>
        <taxon>Hypocreomycetidae</taxon>
        <taxon>Hypocreales</taxon>
        <taxon>Nectriaceae</taxon>
        <taxon>Fusarium</taxon>
        <taxon>Fusarium incarnatum-equiseti species complex</taxon>
    </lineage>
</organism>
<evidence type="ECO:0000313" key="3">
    <source>
        <dbReference type="Proteomes" id="UP001152130"/>
    </source>
</evidence>
<name>A0A9W8PR90_9HYPO</name>
<comment type="caution">
    <text evidence="2">The sequence shown here is derived from an EMBL/GenBank/DDBJ whole genome shotgun (WGS) entry which is preliminary data.</text>
</comment>
<sequence>MNSIHTIADYQTRSTGTTPVLSGFPSLDSAHEVIFRPTQLSATRQGFSVQTAEEKHHSPSPEGPSTFTRVALSAVAAGLSSAATTYSHAVIYREMFTRPRSAHSTGARSEQPIEIVEPSTRTGSEALNDQHSAVVVGNETESSDPAFIGSEALNDQHSAVAAGNETESSDPASISSVPNSNPDQNTEPSQGDTGSLEDVSSSIAPSQSNDSAEKMDATQQNANQHDQTLAPTNCTSPTTETHQKPVARGDIEVRIRSRGTDIGSGATEYSASYDRQQEHTRDLGVQFFNQGRESSFMSVGSAI</sequence>
<feature type="compositionally biased region" description="Polar residues" evidence="1">
    <location>
        <begin position="165"/>
        <end position="210"/>
    </location>
</feature>
<keyword evidence="3" id="KW-1185">Reference proteome</keyword>
<feature type="region of interest" description="Disordered" evidence="1">
    <location>
        <begin position="44"/>
        <end position="65"/>
    </location>
</feature>
<dbReference type="Proteomes" id="UP001152130">
    <property type="component" value="Unassembled WGS sequence"/>
</dbReference>
<dbReference type="AlphaFoldDB" id="A0A9W8PR90"/>
<gene>
    <name evidence="2" type="ORF">NW766_005563</name>
</gene>
<feature type="compositionally biased region" description="Polar residues" evidence="1">
    <location>
        <begin position="217"/>
        <end position="240"/>
    </location>
</feature>
<proteinExistence type="predicted"/>
<reference evidence="2" key="1">
    <citation type="submission" date="2022-10" db="EMBL/GenBank/DDBJ databases">
        <title>Fusarium specimens isolated from Avocado Roots.</title>
        <authorList>
            <person name="Stajich J."/>
            <person name="Roper C."/>
            <person name="Heimlech-Rivalta G."/>
        </authorList>
    </citation>
    <scope>NUCLEOTIDE SEQUENCE</scope>
    <source>
        <strain evidence="2">CF00143</strain>
    </source>
</reference>
<accession>A0A9W8PR90</accession>
<protein>
    <submittedName>
        <fullName evidence="2">Uncharacterized protein</fullName>
    </submittedName>
</protein>
<dbReference type="EMBL" id="JAPDHF010000007">
    <property type="protein sequence ID" value="KAJ4015231.1"/>
    <property type="molecule type" value="Genomic_DNA"/>
</dbReference>
<evidence type="ECO:0000256" key="1">
    <source>
        <dbReference type="SAM" id="MobiDB-lite"/>
    </source>
</evidence>
<evidence type="ECO:0000313" key="2">
    <source>
        <dbReference type="EMBL" id="KAJ4015231.1"/>
    </source>
</evidence>